<organism evidence="2 3">
    <name type="scientific">Streptomyces justiciae</name>
    <dbReference type="NCBI Taxonomy" id="2780140"/>
    <lineage>
        <taxon>Bacteria</taxon>
        <taxon>Bacillati</taxon>
        <taxon>Actinomycetota</taxon>
        <taxon>Actinomycetes</taxon>
        <taxon>Kitasatosporales</taxon>
        <taxon>Streptomycetaceae</taxon>
        <taxon>Streptomyces</taxon>
    </lineage>
</organism>
<gene>
    <name evidence="2" type="primary">gntA</name>
    <name evidence="2" type="ORF">RQC66_38650</name>
</gene>
<evidence type="ECO:0000313" key="2">
    <source>
        <dbReference type="EMBL" id="MDT7846654.1"/>
    </source>
</evidence>
<protein>
    <submittedName>
        <fullName evidence="2">Guanitoxin biosynthesis heme-dependent pre-guanitoxin N-hydroxylase GntA</fullName>
    </submittedName>
</protein>
<dbReference type="Proteomes" id="UP001257948">
    <property type="component" value="Unassembled WGS sequence"/>
</dbReference>
<dbReference type="Pfam" id="PF08892">
    <property type="entry name" value="YqcI_YcgG"/>
    <property type="match status" value="1"/>
</dbReference>
<dbReference type="RefSeq" id="WP_314206935.1">
    <property type="nucleotide sequence ID" value="NZ_JAVTLL010000037.1"/>
</dbReference>
<dbReference type="InterPro" id="IPR014988">
    <property type="entry name" value="Uncharacterised_YqcI/YcgG"/>
</dbReference>
<dbReference type="EMBL" id="JAVTLL010000037">
    <property type="protein sequence ID" value="MDT7846654.1"/>
    <property type="molecule type" value="Genomic_DNA"/>
</dbReference>
<sequence>MLGTSRRPTGEVGEGSAANPPADAAEKRTENPSEQAAAQLTEKLLGPEFSCVAGKSAQLRGTLVHRHFGRLAEPGTSTELHAALADFAARREDIDPLMATFAATFSGPADTDETRFEELLWKQLQALHDLDTGAFPWDPSVDPDPASERFGFSVGGHAFFVVGLHPGASRITRRFPLPTLVFNSHLQFGRLKEKGIYQRIQGQVRERELELQGSLNPNLSEFGAASEAAQYSGRAVPDDWTCPFHPAAQAYPADPAPVAHKADIEESSTP</sequence>
<comment type="caution">
    <text evidence="2">The sequence shown here is derived from an EMBL/GenBank/DDBJ whole genome shotgun (WGS) entry which is preliminary data.</text>
</comment>
<name>A0ABU3M564_9ACTN</name>
<dbReference type="PANTHER" id="PTHR40045:SF1">
    <property type="entry name" value="YQCI_YCGG FAMILY PROTEIN"/>
    <property type="match status" value="1"/>
</dbReference>
<accession>A0ABU3M564</accession>
<evidence type="ECO:0000256" key="1">
    <source>
        <dbReference type="SAM" id="MobiDB-lite"/>
    </source>
</evidence>
<reference evidence="3" key="1">
    <citation type="submission" date="2023-07" db="EMBL/GenBank/DDBJ databases">
        <title>Draft genome sequence of the endophytic actinobacterium Streptomyces justiciae WPN32, a potential antibiotic producer.</title>
        <authorList>
            <person name="Yasawong M."/>
            <person name="Pana W."/>
            <person name="Ganta P."/>
            <person name="Santapan N."/>
            <person name="Songngamsuk T."/>
            <person name="Phatcharaharikarn M."/>
            <person name="Kerdtoob S."/>
            <person name="Nantapong N."/>
        </authorList>
    </citation>
    <scope>NUCLEOTIDE SEQUENCE [LARGE SCALE GENOMIC DNA]</scope>
    <source>
        <strain evidence="3">WPN32</strain>
    </source>
</reference>
<dbReference type="PANTHER" id="PTHR40045">
    <property type="entry name" value="YCGG FAMILY PROTEIN"/>
    <property type="match status" value="1"/>
</dbReference>
<evidence type="ECO:0000313" key="3">
    <source>
        <dbReference type="Proteomes" id="UP001257948"/>
    </source>
</evidence>
<feature type="region of interest" description="Disordered" evidence="1">
    <location>
        <begin position="1"/>
        <end position="34"/>
    </location>
</feature>
<dbReference type="NCBIfam" id="NF041366">
    <property type="entry name" value="GntA_guanitoxin"/>
    <property type="match status" value="1"/>
</dbReference>
<proteinExistence type="predicted"/>
<keyword evidence="3" id="KW-1185">Reference proteome</keyword>